<comment type="caution">
    <text evidence="1">The sequence shown here is derived from an EMBL/GenBank/DDBJ whole genome shotgun (WGS) entry which is preliminary data.</text>
</comment>
<sequence length="68" mass="7305">MTVVVDTPEAHIPIEVRSGGIDQPYAIRSRLGWAVRGPVTSDASPSSVECQLLTERRYSTAATGAYVD</sequence>
<gene>
    <name evidence="1" type="ORF">DPMN_147828</name>
</gene>
<name>A0A9D4FEE8_DREPO</name>
<keyword evidence="2" id="KW-1185">Reference proteome</keyword>
<accession>A0A9D4FEE8</accession>
<dbReference type="Proteomes" id="UP000828390">
    <property type="component" value="Unassembled WGS sequence"/>
</dbReference>
<reference evidence="1" key="2">
    <citation type="submission" date="2020-11" db="EMBL/GenBank/DDBJ databases">
        <authorList>
            <person name="McCartney M.A."/>
            <person name="Auch B."/>
            <person name="Kono T."/>
            <person name="Mallez S."/>
            <person name="Becker A."/>
            <person name="Gohl D.M."/>
            <person name="Silverstein K.A.T."/>
            <person name="Koren S."/>
            <person name="Bechman K.B."/>
            <person name="Herman A."/>
            <person name="Abrahante J.E."/>
            <person name="Garbe J."/>
        </authorList>
    </citation>
    <scope>NUCLEOTIDE SEQUENCE</scope>
    <source>
        <strain evidence="1">Duluth1</strain>
        <tissue evidence="1">Whole animal</tissue>
    </source>
</reference>
<organism evidence="1 2">
    <name type="scientific">Dreissena polymorpha</name>
    <name type="common">Zebra mussel</name>
    <name type="synonym">Mytilus polymorpha</name>
    <dbReference type="NCBI Taxonomy" id="45954"/>
    <lineage>
        <taxon>Eukaryota</taxon>
        <taxon>Metazoa</taxon>
        <taxon>Spiralia</taxon>
        <taxon>Lophotrochozoa</taxon>
        <taxon>Mollusca</taxon>
        <taxon>Bivalvia</taxon>
        <taxon>Autobranchia</taxon>
        <taxon>Heteroconchia</taxon>
        <taxon>Euheterodonta</taxon>
        <taxon>Imparidentia</taxon>
        <taxon>Neoheterodontei</taxon>
        <taxon>Myida</taxon>
        <taxon>Dreissenoidea</taxon>
        <taxon>Dreissenidae</taxon>
        <taxon>Dreissena</taxon>
    </lineage>
</organism>
<protein>
    <submittedName>
        <fullName evidence="1">Uncharacterized protein</fullName>
    </submittedName>
</protein>
<dbReference type="AlphaFoldDB" id="A0A9D4FEE8"/>
<reference evidence="1" key="1">
    <citation type="journal article" date="2019" name="bioRxiv">
        <title>The Genome of the Zebra Mussel, Dreissena polymorpha: A Resource for Invasive Species Research.</title>
        <authorList>
            <person name="McCartney M.A."/>
            <person name="Auch B."/>
            <person name="Kono T."/>
            <person name="Mallez S."/>
            <person name="Zhang Y."/>
            <person name="Obille A."/>
            <person name="Becker A."/>
            <person name="Abrahante J.E."/>
            <person name="Garbe J."/>
            <person name="Badalamenti J.P."/>
            <person name="Herman A."/>
            <person name="Mangelson H."/>
            <person name="Liachko I."/>
            <person name="Sullivan S."/>
            <person name="Sone E.D."/>
            <person name="Koren S."/>
            <person name="Silverstein K.A.T."/>
            <person name="Beckman K.B."/>
            <person name="Gohl D.M."/>
        </authorList>
    </citation>
    <scope>NUCLEOTIDE SEQUENCE</scope>
    <source>
        <strain evidence="1">Duluth1</strain>
        <tissue evidence="1">Whole animal</tissue>
    </source>
</reference>
<proteinExistence type="predicted"/>
<evidence type="ECO:0000313" key="1">
    <source>
        <dbReference type="EMBL" id="KAH3794297.1"/>
    </source>
</evidence>
<evidence type="ECO:0000313" key="2">
    <source>
        <dbReference type="Proteomes" id="UP000828390"/>
    </source>
</evidence>
<dbReference type="EMBL" id="JAIWYP010000007">
    <property type="protein sequence ID" value="KAH3794297.1"/>
    <property type="molecule type" value="Genomic_DNA"/>
</dbReference>